<evidence type="ECO:0000313" key="1">
    <source>
        <dbReference type="EMBL" id="KAF0736762.1"/>
    </source>
</evidence>
<protein>
    <submittedName>
        <fullName evidence="1">Uncharacterized protein</fullName>
    </submittedName>
</protein>
<dbReference type="Proteomes" id="UP000478052">
    <property type="component" value="Unassembled WGS sequence"/>
</dbReference>
<evidence type="ECO:0000313" key="2">
    <source>
        <dbReference type="Proteomes" id="UP000478052"/>
    </source>
</evidence>
<gene>
    <name evidence="1" type="ORF">FWK35_00034064</name>
</gene>
<accession>A0A6G0X9V9</accession>
<dbReference type="EMBL" id="VUJU01008020">
    <property type="protein sequence ID" value="KAF0736762.1"/>
    <property type="molecule type" value="Genomic_DNA"/>
</dbReference>
<name>A0A6G0X9V9_APHCR</name>
<feature type="non-terminal residue" evidence="1">
    <location>
        <position position="22"/>
    </location>
</feature>
<dbReference type="AlphaFoldDB" id="A0A6G0X9V9"/>
<sequence>MVQVANILPISFATPERAFSAM</sequence>
<keyword evidence="2" id="KW-1185">Reference proteome</keyword>
<reference evidence="1 2" key="1">
    <citation type="submission" date="2019-08" db="EMBL/GenBank/DDBJ databases">
        <title>Whole genome of Aphis craccivora.</title>
        <authorList>
            <person name="Voronova N.V."/>
            <person name="Shulinski R.S."/>
            <person name="Bandarenka Y.V."/>
            <person name="Zhorov D.G."/>
            <person name="Warner D."/>
        </authorList>
    </citation>
    <scope>NUCLEOTIDE SEQUENCE [LARGE SCALE GENOMIC DNA]</scope>
    <source>
        <strain evidence="1">180601</strain>
        <tissue evidence="1">Whole Body</tissue>
    </source>
</reference>
<comment type="caution">
    <text evidence="1">The sequence shown here is derived from an EMBL/GenBank/DDBJ whole genome shotgun (WGS) entry which is preliminary data.</text>
</comment>
<proteinExistence type="predicted"/>
<organism evidence="1 2">
    <name type="scientific">Aphis craccivora</name>
    <name type="common">Cowpea aphid</name>
    <dbReference type="NCBI Taxonomy" id="307492"/>
    <lineage>
        <taxon>Eukaryota</taxon>
        <taxon>Metazoa</taxon>
        <taxon>Ecdysozoa</taxon>
        <taxon>Arthropoda</taxon>
        <taxon>Hexapoda</taxon>
        <taxon>Insecta</taxon>
        <taxon>Pterygota</taxon>
        <taxon>Neoptera</taxon>
        <taxon>Paraneoptera</taxon>
        <taxon>Hemiptera</taxon>
        <taxon>Sternorrhyncha</taxon>
        <taxon>Aphidomorpha</taxon>
        <taxon>Aphidoidea</taxon>
        <taxon>Aphididae</taxon>
        <taxon>Aphidini</taxon>
        <taxon>Aphis</taxon>
        <taxon>Aphis</taxon>
    </lineage>
</organism>